<evidence type="ECO:0000256" key="2">
    <source>
        <dbReference type="ARBA" id="ARBA00022692"/>
    </source>
</evidence>
<accession>A0AAQ4DRL9</accession>
<dbReference type="PANTHER" id="PTHR48021">
    <property type="match status" value="1"/>
</dbReference>
<dbReference type="Proteomes" id="UP001321473">
    <property type="component" value="Unassembled WGS sequence"/>
</dbReference>
<dbReference type="InterPro" id="IPR005829">
    <property type="entry name" value="Sugar_transporter_CS"/>
</dbReference>
<dbReference type="InterPro" id="IPR005828">
    <property type="entry name" value="MFS_sugar_transport-like"/>
</dbReference>
<proteinExistence type="predicted"/>
<dbReference type="GO" id="GO:0016020">
    <property type="term" value="C:membrane"/>
    <property type="evidence" value="ECO:0007669"/>
    <property type="project" value="UniProtKB-SubCell"/>
</dbReference>
<reference evidence="8 9" key="1">
    <citation type="journal article" date="2023" name="Arcadia Sci">
        <title>De novo assembly of a long-read Amblyomma americanum tick genome.</title>
        <authorList>
            <person name="Chou S."/>
            <person name="Poskanzer K.E."/>
            <person name="Rollins M."/>
            <person name="Thuy-Boun P.S."/>
        </authorList>
    </citation>
    <scope>NUCLEOTIDE SEQUENCE [LARGE SCALE GENOMIC DNA]</scope>
    <source>
        <strain evidence="8">F_SG_1</strain>
        <tissue evidence="8">Salivary glands</tissue>
    </source>
</reference>
<feature type="transmembrane region" description="Helical" evidence="6">
    <location>
        <begin position="193"/>
        <end position="214"/>
    </location>
</feature>
<evidence type="ECO:0000256" key="6">
    <source>
        <dbReference type="SAM" id="Phobius"/>
    </source>
</evidence>
<dbReference type="GO" id="GO:0022857">
    <property type="term" value="F:transmembrane transporter activity"/>
    <property type="evidence" value="ECO:0007669"/>
    <property type="project" value="InterPro"/>
</dbReference>
<comment type="caution">
    <text evidence="8">The sequence shown here is derived from an EMBL/GenBank/DDBJ whole genome shotgun (WGS) entry which is preliminary data.</text>
</comment>
<comment type="subcellular location">
    <subcellularLocation>
        <location evidence="1">Membrane</location>
        <topology evidence="1">Multi-pass membrane protein</topology>
    </subcellularLocation>
</comment>
<feature type="transmembrane region" description="Helical" evidence="6">
    <location>
        <begin position="226"/>
        <end position="246"/>
    </location>
</feature>
<dbReference type="Pfam" id="PF00083">
    <property type="entry name" value="Sugar_tr"/>
    <property type="match status" value="2"/>
</dbReference>
<feature type="region of interest" description="Disordered" evidence="5">
    <location>
        <begin position="295"/>
        <end position="314"/>
    </location>
</feature>
<dbReference type="Gene3D" id="1.20.1250.20">
    <property type="entry name" value="MFS general substrate transporter like domains"/>
    <property type="match status" value="2"/>
</dbReference>
<evidence type="ECO:0000256" key="1">
    <source>
        <dbReference type="ARBA" id="ARBA00004141"/>
    </source>
</evidence>
<keyword evidence="4 6" id="KW-0472">Membrane</keyword>
<evidence type="ECO:0000256" key="4">
    <source>
        <dbReference type="ARBA" id="ARBA00023136"/>
    </source>
</evidence>
<evidence type="ECO:0000259" key="7">
    <source>
        <dbReference type="PROSITE" id="PS50850"/>
    </source>
</evidence>
<dbReference type="PANTHER" id="PTHR48021:SF1">
    <property type="entry name" value="GH07001P-RELATED"/>
    <property type="match status" value="1"/>
</dbReference>
<dbReference type="InterPro" id="IPR020846">
    <property type="entry name" value="MFS_dom"/>
</dbReference>
<organism evidence="8 9">
    <name type="scientific">Amblyomma americanum</name>
    <name type="common">Lone star tick</name>
    <dbReference type="NCBI Taxonomy" id="6943"/>
    <lineage>
        <taxon>Eukaryota</taxon>
        <taxon>Metazoa</taxon>
        <taxon>Ecdysozoa</taxon>
        <taxon>Arthropoda</taxon>
        <taxon>Chelicerata</taxon>
        <taxon>Arachnida</taxon>
        <taxon>Acari</taxon>
        <taxon>Parasitiformes</taxon>
        <taxon>Ixodida</taxon>
        <taxon>Ixodoidea</taxon>
        <taxon>Ixodidae</taxon>
        <taxon>Amblyomminae</taxon>
        <taxon>Amblyomma</taxon>
    </lineage>
</organism>
<name>A0AAQ4DRL9_AMBAM</name>
<gene>
    <name evidence="8" type="ORF">V5799_032283</name>
</gene>
<feature type="compositionally biased region" description="Polar residues" evidence="5">
    <location>
        <begin position="301"/>
        <end position="314"/>
    </location>
</feature>
<dbReference type="InterPro" id="IPR036259">
    <property type="entry name" value="MFS_trans_sf"/>
</dbReference>
<feature type="domain" description="Major facilitator superfamily (MFS) profile" evidence="7">
    <location>
        <begin position="1"/>
        <end position="281"/>
    </location>
</feature>
<evidence type="ECO:0000256" key="5">
    <source>
        <dbReference type="SAM" id="MobiDB-lite"/>
    </source>
</evidence>
<evidence type="ECO:0000256" key="3">
    <source>
        <dbReference type="ARBA" id="ARBA00022989"/>
    </source>
</evidence>
<sequence length="314" mass="33877">MGRRFALLTSAIGHFSGYGITSLARSDTLILLGRFLTGVATGMCSLCAPVYLAEVSAPVQRGTTLDKEWSDMETVFARVPTPPTHVLLAMTVQFLQQFSGINPVLFYSRKLFAEAGLTISVADTSIILAGFQVVATAAGVKLMGVFSRKGLLTVSAYTCAFAMMILATLYNLSVEEDDADPNATTDITHRLPIVFLGLYVIGFSVGLGPITWPLSAELVPMRNSGVYLAAVAAFNWLCAFAVTWFFDALHETLHLSGVGLFFSALTFICSLLVSFFMPETQDLSLEQILLVGERKNKDDPSASSKASTGSRRAR</sequence>
<dbReference type="EMBL" id="JARKHS020027706">
    <property type="protein sequence ID" value="KAK8765109.1"/>
    <property type="molecule type" value="Genomic_DNA"/>
</dbReference>
<evidence type="ECO:0000313" key="9">
    <source>
        <dbReference type="Proteomes" id="UP001321473"/>
    </source>
</evidence>
<dbReference type="PROSITE" id="PS00217">
    <property type="entry name" value="SUGAR_TRANSPORT_2"/>
    <property type="match status" value="1"/>
</dbReference>
<dbReference type="AlphaFoldDB" id="A0AAQ4DRL9"/>
<evidence type="ECO:0000313" key="8">
    <source>
        <dbReference type="EMBL" id="KAK8765109.1"/>
    </source>
</evidence>
<feature type="transmembrane region" description="Helical" evidence="6">
    <location>
        <begin position="29"/>
        <end position="52"/>
    </location>
</feature>
<dbReference type="InterPro" id="IPR050549">
    <property type="entry name" value="MFS_Trehalose_Transporter"/>
</dbReference>
<keyword evidence="3 6" id="KW-1133">Transmembrane helix</keyword>
<protein>
    <recommendedName>
        <fullName evidence="7">Major facilitator superfamily (MFS) profile domain-containing protein</fullName>
    </recommendedName>
</protein>
<dbReference type="PROSITE" id="PS50850">
    <property type="entry name" value="MFS"/>
    <property type="match status" value="1"/>
</dbReference>
<feature type="transmembrane region" description="Helical" evidence="6">
    <location>
        <begin position="258"/>
        <end position="277"/>
    </location>
</feature>
<dbReference type="SUPFAM" id="SSF103473">
    <property type="entry name" value="MFS general substrate transporter"/>
    <property type="match status" value="1"/>
</dbReference>
<keyword evidence="2 6" id="KW-0812">Transmembrane</keyword>
<keyword evidence="9" id="KW-1185">Reference proteome</keyword>
<feature type="transmembrane region" description="Helical" evidence="6">
    <location>
        <begin position="151"/>
        <end position="173"/>
    </location>
</feature>